<proteinExistence type="predicted"/>
<reference evidence="1 2" key="1">
    <citation type="journal article" date="2018" name="G3 (Bethesda)">
        <title>Phylogenetic and Phylogenomic Definition of Rhizopus Species.</title>
        <authorList>
            <person name="Gryganskyi A.P."/>
            <person name="Golan J."/>
            <person name="Dolatabadi S."/>
            <person name="Mondo S."/>
            <person name="Robb S."/>
            <person name="Idnurm A."/>
            <person name="Muszewska A."/>
            <person name="Steczkiewicz K."/>
            <person name="Masonjones S."/>
            <person name="Liao H.L."/>
            <person name="Gajdeczka M.T."/>
            <person name="Anike F."/>
            <person name="Vuek A."/>
            <person name="Anishchenko I.M."/>
            <person name="Voigt K."/>
            <person name="de Hoog G.S."/>
            <person name="Smith M.E."/>
            <person name="Heitman J."/>
            <person name="Vilgalys R."/>
            <person name="Stajich J.E."/>
        </authorList>
    </citation>
    <scope>NUCLEOTIDE SEQUENCE [LARGE SCALE GENOMIC DNA]</scope>
    <source>
        <strain evidence="1 2">CBS 357.93</strain>
    </source>
</reference>
<protein>
    <submittedName>
        <fullName evidence="1">Uncharacterized protein</fullName>
    </submittedName>
</protein>
<accession>A0A367J213</accession>
<keyword evidence="2" id="KW-1185">Reference proteome</keyword>
<name>A0A367J213_RHIAZ</name>
<evidence type="ECO:0000313" key="1">
    <source>
        <dbReference type="EMBL" id="RCH83975.1"/>
    </source>
</evidence>
<evidence type="ECO:0000313" key="2">
    <source>
        <dbReference type="Proteomes" id="UP000252139"/>
    </source>
</evidence>
<dbReference type="Proteomes" id="UP000252139">
    <property type="component" value="Unassembled WGS sequence"/>
</dbReference>
<organism evidence="1 2">
    <name type="scientific">Rhizopus azygosporus</name>
    <name type="common">Rhizopus microsporus var. azygosporus</name>
    <dbReference type="NCBI Taxonomy" id="86630"/>
    <lineage>
        <taxon>Eukaryota</taxon>
        <taxon>Fungi</taxon>
        <taxon>Fungi incertae sedis</taxon>
        <taxon>Mucoromycota</taxon>
        <taxon>Mucoromycotina</taxon>
        <taxon>Mucoromycetes</taxon>
        <taxon>Mucorales</taxon>
        <taxon>Mucorineae</taxon>
        <taxon>Rhizopodaceae</taxon>
        <taxon>Rhizopus</taxon>
    </lineage>
</organism>
<gene>
    <name evidence="1" type="ORF">CU097_006165</name>
</gene>
<sequence length="51" mass="5335">MTSVSTAVKSSSEFDKATDTRFIGQYNNASIYAGAADSTWCVGEVPNGGKN</sequence>
<comment type="caution">
    <text evidence="1">The sequence shown here is derived from an EMBL/GenBank/DDBJ whole genome shotgun (WGS) entry which is preliminary data.</text>
</comment>
<dbReference type="AlphaFoldDB" id="A0A367J213"/>
<dbReference type="EMBL" id="PJQL01002497">
    <property type="protein sequence ID" value="RCH83975.1"/>
    <property type="molecule type" value="Genomic_DNA"/>
</dbReference>